<keyword evidence="3" id="KW-1185">Reference proteome</keyword>
<evidence type="ECO:0000259" key="1">
    <source>
        <dbReference type="PROSITE" id="PS50405"/>
    </source>
</evidence>
<protein>
    <submittedName>
        <fullName evidence="4">GST C-terminal domain-containing protein</fullName>
    </submittedName>
</protein>
<dbReference type="InterPro" id="IPR050213">
    <property type="entry name" value="GST_superfamily"/>
</dbReference>
<reference evidence="2 3" key="2">
    <citation type="submission" date="2018-11" db="EMBL/GenBank/DDBJ databases">
        <authorList>
            <consortium name="Pathogen Informatics"/>
        </authorList>
    </citation>
    <scope>NUCLEOTIDE SEQUENCE [LARGE SCALE GENOMIC DNA]</scope>
</reference>
<dbReference type="PANTHER" id="PTHR11571">
    <property type="entry name" value="GLUTATHIONE S-TRANSFERASE"/>
    <property type="match status" value="1"/>
</dbReference>
<dbReference type="PROSITE" id="PS50405">
    <property type="entry name" value="GST_CTER"/>
    <property type="match status" value="1"/>
</dbReference>
<dbReference type="EMBL" id="UZAJ01012309">
    <property type="protein sequence ID" value="VDO63009.1"/>
    <property type="molecule type" value="Genomic_DNA"/>
</dbReference>
<dbReference type="InterPro" id="IPR036282">
    <property type="entry name" value="Glutathione-S-Trfase_C_sf"/>
</dbReference>
<dbReference type="SUPFAM" id="SSF47616">
    <property type="entry name" value="GST C-terminal domain-like"/>
    <property type="match status" value="1"/>
</dbReference>
<name>A0A183HQJ7_9BILA</name>
<accession>A0A183HQJ7</accession>
<dbReference type="AlphaFoldDB" id="A0A183HQJ7"/>
<dbReference type="InterPro" id="IPR004046">
    <property type="entry name" value="GST_C"/>
</dbReference>
<dbReference type="STRING" id="387005.A0A183HQJ7"/>
<dbReference type="Gene3D" id="3.40.30.10">
    <property type="entry name" value="Glutaredoxin"/>
    <property type="match status" value="1"/>
</dbReference>
<gene>
    <name evidence="2" type="ORF">OFLC_LOCUS9755</name>
</gene>
<dbReference type="Pfam" id="PF14497">
    <property type="entry name" value="GST_C_3"/>
    <property type="match status" value="1"/>
</dbReference>
<evidence type="ECO:0000313" key="3">
    <source>
        <dbReference type="Proteomes" id="UP000267606"/>
    </source>
</evidence>
<dbReference type="PANTHER" id="PTHR11571:SF260">
    <property type="entry name" value="GLUTATHIONE S-TRANSFERASE"/>
    <property type="match status" value="1"/>
</dbReference>
<feature type="domain" description="GST C-terminal" evidence="1">
    <location>
        <begin position="1"/>
        <end position="96"/>
    </location>
</feature>
<dbReference type="GO" id="GO:0004364">
    <property type="term" value="F:glutathione transferase activity"/>
    <property type="evidence" value="ECO:0007669"/>
    <property type="project" value="TreeGrafter"/>
</dbReference>
<dbReference type="InterPro" id="IPR010987">
    <property type="entry name" value="Glutathione-S-Trfase_C-like"/>
</dbReference>
<dbReference type="Proteomes" id="UP000267606">
    <property type="component" value="Unassembled WGS sequence"/>
</dbReference>
<dbReference type="CDD" id="cd03192">
    <property type="entry name" value="GST_C_Sigma_like"/>
    <property type="match status" value="1"/>
</dbReference>
<evidence type="ECO:0000313" key="4">
    <source>
        <dbReference type="WBParaSite" id="OFLC_0000975801-mRNA-1"/>
    </source>
</evidence>
<dbReference type="GO" id="GO:0006749">
    <property type="term" value="P:glutathione metabolic process"/>
    <property type="evidence" value="ECO:0007669"/>
    <property type="project" value="TreeGrafter"/>
</dbReference>
<evidence type="ECO:0000313" key="2">
    <source>
        <dbReference type="EMBL" id="VDO63009.1"/>
    </source>
</evidence>
<dbReference type="Gene3D" id="1.20.1050.10">
    <property type="match status" value="1"/>
</dbReference>
<sequence>MHEKNETKKAELFKRLDTNDIIPFLDRYEWFLRNSPTGYFVGKKISLADLAVFNMLNILDGQIKLNKYPKLAKFFGQIGQMPQIKQWIDTRPQTRF</sequence>
<proteinExistence type="predicted"/>
<dbReference type="WBParaSite" id="OFLC_0000975801-mRNA-1">
    <property type="protein sequence ID" value="OFLC_0000975801-mRNA-1"/>
    <property type="gene ID" value="OFLC_0000975801"/>
</dbReference>
<reference evidence="4" key="1">
    <citation type="submission" date="2016-06" db="UniProtKB">
        <authorList>
            <consortium name="WormBaseParasite"/>
        </authorList>
    </citation>
    <scope>IDENTIFICATION</scope>
</reference>
<organism evidence="4">
    <name type="scientific">Onchocerca flexuosa</name>
    <dbReference type="NCBI Taxonomy" id="387005"/>
    <lineage>
        <taxon>Eukaryota</taxon>
        <taxon>Metazoa</taxon>
        <taxon>Ecdysozoa</taxon>
        <taxon>Nematoda</taxon>
        <taxon>Chromadorea</taxon>
        <taxon>Rhabditida</taxon>
        <taxon>Spirurina</taxon>
        <taxon>Spiruromorpha</taxon>
        <taxon>Filarioidea</taxon>
        <taxon>Onchocercidae</taxon>
        <taxon>Onchocerca</taxon>
    </lineage>
</organism>